<keyword evidence="3" id="KW-0813">Transport</keyword>
<evidence type="ECO:0000256" key="5">
    <source>
        <dbReference type="ARBA" id="ARBA00022792"/>
    </source>
</evidence>
<protein>
    <recommendedName>
        <fullName evidence="12">Succinate dehydrogenase [ubiquinone] cytochrome b small subunit</fullName>
    </recommendedName>
</protein>
<dbReference type="STRING" id="595528.A0A0D2X2B5"/>
<dbReference type="Gene3D" id="1.20.1300.10">
    <property type="entry name" value="Fumarate reductase/succinate dehydrogenase, transmembrane subunit"/>
    <property type="match status" value="1"/>
</dbReference>
<dbReference type="OrthoDB" id="18577at2759"/>
<evidence type="ECO:0000256" key="7">
    <source>
        <dbReference type="ARBA" id="ARBA00022989"/>
    </source>
</evidence>
<dbReference type="GO" id="GO:0006099">
    <property type="term" value="P:tricarboxylic acid cycle"/>
    <property type="evidence" value="ECO:0007669"/>
    <property type="project" value="TreeGrafter"/>
</dbReference>
<dbReference type="InterPro" id="IPR034804">
    <property type="entry name" value="SQR/QFR_C/D"/>
</dbReference>
<dbReference type="FunCoup" id="A0A0D2X2B5">
    <property type="interactions" value="129"/>
</dbReference>
<feature type="binding site" evidence="10">
    <location>
        <position position="142"/>
    </location>
    <ligand>
        <name>a ubiquinone</name>
        <dbReference type="ChEBI" id="CHEBI:16389"/>
        <note>ligand shared with IP/SDHB</note>
    </ligand>
</feature>
<reference evidence="14" key="1">
    <citation type="submission" date="2011-02" db="EMBL/GenBank/DDBJ databases">
        <title>The Genome Sequence of Capsaspora owczarzaki ATCC 30864.</title>
        <authorList>
            <person name="Russ C."/>
            <person name="Cuomo C."/>
            <person name="Burger G."/>
            <person name="Gray M.W."/>
            <person name="Holland P.W.H."/>
            <person name="King N."/>
            <person name="Lang F.B.F."/>
            <person name="Roger A.J."/>
            <person name="Ruiz-Trillo I."/>
            <person name="Young S.K."/>
            <person name="Zeng Q."/>
            <person name="Gargeya S."/>
            <person name="Alvarado L."/>
            <person name="Berlin A."/>
            <person name="Chapman S.B."/>
            <person name="Chen Z."/>
            <person name="Freedman E."/>
            <person name="Gellesch M."/>
            <person name="Goldberg J."/>
            <person name="Griggs A."/>
            <person name="Gujja S."/>
            <person name="Heilman E."/>
            <person name="Heiman D."/>
            <person name="Howarth C."/>
            <person name="Mehta T."/>
            <person name="Neiman D."/>
            <person name="Pearson M."/>
            <person name="Roberts A."/>
            <person name="Saif S."/>
            <person name="Shea T."/>
            <person name="Shenoy N."/>
            <person name="Sisk P."/>
            <person name="Stolte C."/>
            <person name="Sykes S."/>
            <person name="White J."/>
            <person name="Yandava C."/>
            <person name="Haas B."/>
            <person name="Nusbaum C."/>
            <person name="Birren B."/>
        </authorList>
    </citation>
    <scope>NUCLEOTIDE SEQUENCE</scope>
    <source>
        <strain evidence="14">ATCC 30864</strain>
    </source>
</reference>
<evidence type="ECO:0000256" key="12">
    <source>
        <dbReference type="RuleBase" id="RU364031"/>
    </source>
</evidence>
<dbReference type="PhylomeDB" id="A0A0D2X2B5"/>
<keyword evidence="11" id="KW-0479">Metal-binding</keyword>
<keyword evidence="11" id="KW-0408">Iron</keyword>
<dbReference type="eggNOG" id="KOG4097">
    <property type="taxonomic scope" value="Eukaryota"/>
</dbReference>
<dbReference type="GO" id="GO:0006121">
    <property type="term" value="P:mitochondrial electron transport, succinate to ubiquinone"/>
    <property type="evidence" value="ECO:0007669"/>
    <property type="project" value="TreeGrafter"/>
</dbReference>
<gene>
    <name evidence="13" type="ORF">CAOG_003270</name>
</gene>
<dbReference type="OMA" id="VYDYARP"/>
<dbReference type="AlphaFoldDB" id="A0A0D2X2B5"/>
<keyword evidence="14" id="KW-1185">Reference proteome</keyword>
<evidence type="ECO:0000256" key="1">
    <source>
        <dbReference type="ARBA" id="ARBA00004448"/>
    </source>
</evidence>
<dbReference type="InParanoid" id="A0A0D2X2B5"/>
<keyword evidence="6 12" id="KW-0809">Transit peptide</keyword>
<dbReference type="GO" id="GO:0046872">
    <property type="term" value="F:metal ion binding"/>
    <property type="evidence" value="ECO:0007669"/>
    <property type="project" value="UniProtKB-KW"/>
</dbReference>
<evidence type="ECO:0000256" key="6">
    <source>
        <dbReference type="ARBA" id="ARBA00022946"/>
    </source>
</evidence>
<dbReference type="SUPFAM" id="SSF81343">
    <property type="entry name" value="Fumarate reductase respiratory complex transmembrane subunits"/>
    <property type="match status" value="1"/>
</dbReference>
<dbReference type="Pfam" id="PF05328">
    <property type="entry name" value="CybS"/>
    <property type="match status" value="1"/>
</dbReference>
<dbReference type="Proteomes" id="UP000008743">
    <property type="component" value="Unassembled WGS sequence"/>
</dbReference>
<evidence type="ECO:0000256" key="3">
    <source>
        <dbReference type="ARBA" id="ARBA00022448"/>
    </source>
</evidence>
<evidence type="ECO:0000256" key="4">
    <source>
        <dbReference type="ARBA" id="ARBA00022692"/>
    </source>
</evidence>
<keyword evidence="5 12" id="KW-0999">Mitochondrion inner membrane</keyword>
<keyword evidence="7" id="KW-1133">Transmembrane helix</keyword>
<name>A0A0D2X2B5_CAPO3</name>
<keyword evidence="8 12" id="KW-0496">Mitochondrion</keyword>
<feature type="binding site" description="axial binding residue" evidence="11">
    <location>
        <position position="130"/>
    </location>
    <ligand>
        <name>heme b</name>
        <dbReference type="ChEBI" id="CHEBI:60344"/>
        <note>ligand shared with SDHC</note>
    </ligand>
    <ligandPart>
        <name>Fe</name>
        <dbReference type="ChEBI" id="CHEBI:18248"/>
    </ligandPart>
</feature>
<comment type="subcellular location">
    <subcellularLocation>
        <location evidence="1 12">Mitochondrion inner membrane</location>
        <topology evidence="1 12">Multi-pass membrane protein</topology>
    </subcellularLocation>
</comment>
<organism evidence="13 14">
    <name type="scientific">Capsaspora owczarzaki (strain ATCC 30864)</name>
    <dbReference type="NCBI Taxonomy" id="595528"/>
    <lineage>
        <taxon>Eukaryota</taxon>
        <taxon>Filasterea</taxon>
        <taxon>Capsaspora</taxon>
    </lineage>
</organism>
<accession>A0A0D2X2B5</accession>
<keyword evidence="9 12" id="KW-0472">Membrane</keyword>
<evidence type="ECO:0000256" key="10">
    <source>
        <dbReference type="PIRSR" id="PIRSR607992-1"/>
    </source>
</evidence>
<dbReference type="EMBL" id="KE346363">
    <property type="protein sequence ID" value="KJE92269.1"/>
    <property type="molecule type" value="Genomic_DNA"/>
</dbReference>
<comment type="similarity">
    <text evidence="2 12">Belongs to the CybS family.</text>
</comment>
<evidence type="ECO:0000256" key="9">
    <source>
        <dbReference type="ARBA" id="ARBA00023136"/>
    </source>
</evidence>
<dbReference type="RefSeq" id="XP_004364109.1">
    <property type="nucleotide sequence ID" value="XM_004364052.2"/>
</dbReference>
<dbReference type="GO" id="GO:0020037">
    <property type="term" value="F:heme binding"/>
    <property type="evidence" value="ECO:0007669"/>
    <property type="project" value="TreeGrafter"/>
</dbReference>
<evidence type="ECO:0000256" key="8">
    <source>
        <dbReference type="ARBA" id="ARBA00023128"/>
    </source>
</evidence>
<evidence type="ECO:0000313" key="13">
    <source>
        <dbReference type="EMBL" id="KJE92269.1"/>
    </source>
</evidence>
<keyword evidence="4" id="KW-0812">Transmembrane</keyword>
<evidence type="ECO:0000256" key="2">
    <source>
        <dbReference type="ARBA" id="ARBA00007294"/>
    </source>
</evidence>
<dbReference type="GO" id="GO:0005743">
    <property type="term" value="C:mitochondrial inner membrane"/>
    <property type="evidence" value="ECO:0007669"/>
    <property type="project" value="UniProtKB-SubCell"/>
</dbReference>
<dbReference type="InterPro" id="IPR007992">
    <property type="entry name" value="CybS"/>
</dbReference>
<dbReference type="GO" id="GO:0048039">
    <property type="term" value="F:ubiquinone binding"/>
    <property type="evidence" value="ECO:0007669"/>
    <property type="project" value="TreeGrafter"/>
</dbReference>
<dbReference type="PANTHER" id="PTHR13337">
    <property type="entry name" value="SUCCINATE DEHYDROGENASE"/>
    <property type="match status" value="1"/>
</dbReference>
<sequence>MSSLFARLALPRASSLILASRPVAARALCSAASIAQARLPAAAAPAAARAASPFSSMMLRAPVTSAAHTQARTPVAFASTSAPAASHGKESSHWKFERVVAIGLLVAIPTAAVYPHIAVDMALALLLPIHGHFGLHQLITDYVHPKPAIFLANNALRILTLATAASLIYFNLSDVGITHAVKALWSL</sequence>
<evidence type="ECO:0000256" key="11">
    <source>
        <dbReference type="PIRSR" id="PIRSR607992-2"/>
    </source>
</evidence>
<dbReference type="PANTHER" id="PTHR13337:SF2">
    <property type="entry name" value="SUCCINATE DEHYDROGENASE [UBIQUINONE] CYTOCHROME B SMALL SUBUNIT, MITOCHONDRIAL"/>
    <property type="match status" value="1"/>
</dbReference>
<proteinExistence type="inferred from homology"/>
<evidence type="ECO:0000313" key="14">
    <source>
        <dbReference type="Proteomes" id="UP000008743"/>
    </source>
</evidence>